<dbReference type="Proteomes" id="UP000199087">
    <property type="component" value="Unassembled WGS sequence"/>
</dbReference>
<evidence type="ECO:0000256" key="2">
    <source>
        <dbReference type="ARBA" id="ARBA00022448"/>
    </source>
</evidence>
<dbReference type="PROSITE" id="PS50850">
    <property type="entry name" value="MFS"/>
    <property type="match status" value="1"/>
</dbReference>
<evidence type="ECO:0000256" key="6">
    <source>
        <dbReference type="ARBA" id="ARBA00023136"/>
    </source>
</evidence>
<dbReference type="InterPro" id="IPR050382">
    <property type="entry name" value="MFS_Na/Anion_cotransporter"/>
</dbReference>
<feature type="transmembrane region" description="Helical" evidence="7">
    <location>
        <begin position="348"/>
        <end position="369"/>
    </location>
</feature>
<evidence type="ECO:0000256" key="3">
    <source>
        <dbReference type="ARBA" id="ARBA00022475"/>
    </source>
</evidence>
<feature type="transmembrane region" description="Helical" evidence="7">
    <location>
        <begin position="24"/>
        <end position="41"/>
    </location>
</feature>
<feature type="transmembrane region" description="Helical" evidence="7">
    <location>
        <begin position="62"/>
        <end position="80"/>
    </location>
</feature>
<feature type="transmembrane region" description="Helical" evidence="7">
    <location>
        <begin position="184"/>
        <end position="203"/>
    </location>
</feature>
<dbReference type="STRING" id="1499688.BN000_05092"/>
<dbReference type="EMBL" id="CVRB01000006">
    <property type="protein sequence ID" value="CRK85033.1"/>
    <property type="molecule type" value="Genomic_DNA"/>
</dbReference>
<feature type="transmembrane region" description="Helical" evidence="7">
    <location>
        <begin position="381"/>
        <end position="407"/>
    </location>
</feature>
<reference evidence="10" key="1">
    <citation type="submission" date="2015-05" db="EMBL/GenBank/DDBJ databases">
        <authorList>
            <person name="Urmite Genomes"/>
        </authorList>
    </citation>
    <scope>NUCLEOTIDE SEQUENCE [LARGE SCALE GENOMIC DNA]</scope>
    <source>
        <strain evidence="10">LF1</strain>
    </source>
</reference>
<dbReference type="RefSeq" id="WP_090639607.1">
    <property type="nucleotide sequence ID" value="NZ_CVRB01000006.1"/>
</dbReference>
<feature type="transmembrane region" description="Helical" evidence="7">
    <location>
        <begin position="100"/>
        <end position="125"/>
    </location>
</feature>
<dbReference type="SUPFAM" id="SSF103473">
    <property type="entry name" value="MFS general substrate transporter"/>
    <property type="match status" value="1"/>
</dbReference>
<dbReference type="PIRSF" id="PIRSF002808">
    <property type="entry name" value="Hexose_phosphate_transp"/>
    <property type="match status" value="1"/>
</dbReference>
<feature type="domain" description="Major facilitator superfamily (MFS) profile" evidence="8">
    <location>
        <begin position="28"/>
        <end position="439"/>
    </location>
</feature>
<feature type="transmembrane region" description="Helical" evidence="7">
    <location>
        <begin position="290"/>
        <end position="310"/>
    </location>
</feature>
<organism evidence="9 10">
    <name type="scientific">Neobacillus massiliamazoniensis</name>
    <dbReference type="NCBI Taxonomy" id="1499688"/>
    <lineage>
        <taxon>Bacteria</taxon>
        <taxon>Bacillati</taxon>
        <taxon>Bacillota</taxon>
        <taxon>Bacilli</taxon>
        <taxon>Bacillales</taxon>
        <taxon>Bacillaceae</taxon>
        <taxon>Neobacillus</taxon>
    </lineage>
</organism>
<accession>A0A0U1P4L4</accession>
<sequence length="448" mass="48816">MARGNVNLNGQELRIDLAAKPTNIRWRVFFMLLMLVTINYVDRAVLSIAMPAIQKDLNLDPAIVGLILSSFFWGYALMQIPSGWIVDRYRPEKVVFGAAIGWGIVQALTGFISGAKLLLFLRVLLGLTEAPVMPGCSKLQSIWLSSKERGRGATIIDSGAPLGTAVGGPIIVGFMAWFGGWRGALIGAGILTIVIAFLVWRVIKGGPDGNSKVNEAEREYIRKALEEEYEEHKRNATGVKISAKDYVRARNFWCMCLGWFSFNTVFYGLMTWGPSYLAATQNLDIKSIGSSILIIFGSGFVGELIGGWITDKWREKGGNYNTVMRTMLSIAGLMTALSIFLLSKSTSVTMAITTLSFALFFLRWGGLYWSVPAAISQREHIGTVGGCMNFAGNIAGVITPIYIGLIVSTTGSYFLALMVFVFAGLLLATVSSLINYNKKIGSSNSSVN</sequence>
<evidence type="ECO:0000259" key="8">
    <source>
        <dbReference type="PROSITE" id="PS50850"/>
    </source>
</evidence>
<evidence type="ECO:0000256" key="5">
    <source>
        <dbReference type="ARBA" id="ARBA00022989"/>
    </source>
</evidence>
<dbReference type="InterPro" id="IPR036259">
    <property type="entry name" value="MFS_trans_sf"/>
</dbReference>
<keyword evidence="2" id="KW-0813">Transport</keyword>
<dbReference type="OrthoDB" id="6360at2"/>
<evidence type="ECO:0000256" key="4">
    <source>
        <dbReference type="ARBA" id="ARBA00022692"/>
    </source>
</evidence>
<keyword evidence="5 7" id="KW-1133">Transmembrane helix</keyword>
<evidence type="ECO:0000313" key="9">
    <source>
        <dbReference type="EMBL" id="CRK85033.1"/>
    </source>
</evidence>
<dbReference type="PANTHER" id="PTHR11662:SF399">
    <property type="entry name" value="FI19708P1-RELATED"/>
    <property type="match status" value="1"/>
</dbReference>
<comment type="subcellular location">
    <subcellularLocation>
        <location evidence="1">Cell membrane</location>
        <topology evidence="1">Multi-pass membrane protein</topology>
    </subcellularLocation>
</comment>
<dbReference type="CDD" id="cd17319">
    <property type="entry name" value="MFS_ExuT_GudP_like"/>
    <property type="match status" value="1"/>
</dbReference>
<keyword evidence="4 7" id="KW-0812">Transmembrane</keyword>
<evidence type="ECO:0000256" key="7">
    <source>
        <dbReference type="SAM" id="Phobius"/>
    </source>
</evidence>
<proteinExistence type="predicted"/>
<feature type="transmembrane region" description="Helical" evidence="7">
    <location>
        <begin position="322"/>
        <end position="342"/>
    </location>
</feature>
<dbReference type="GO" id="GO:0005886">
    <property type="term" value="C:plasma membrane"/>
    <property type="evidence" value="ECO:0007669"/>
    <property type="project" value="UniProtKB-SubCell"/>
</dbReference>
<dbReference type="InterPro" id="IPR000849">
    <property type="entry name" value="Sugar_P_transporter"/>
</dbReference>
<dbReference type="InterPro" id="IPR011701">
    <property type="entry name" value="MFS"/>
</dbReference>
<feature type="transmembrane region" description="Helical" evidence="7">
    <location>
        <begin position="159"/>
        <end position="178"/>
    </location>
</feature>
<dbReference type="InterPro" id="IPR020846">
    <property type="entry name" value="MFS_dom"/>
</dbReference>
<evidence type="ECO:0000313" key="10">
    <source>
        <dbReference type="Proteomes" id="UP000199087"/>
    </source>
</evidence>
<dbReference type="Pfam" id="PF07690">
    <property type="entry name" value="MFS_1"/>
    <property type="match status" value="1"/>
</dbReference>
<dbReference type="AlphaFoldDB" id="A0A0U1P4L4"/>
<protein>
    <submittedName>
        <fullName evidence="9">Transporter</fullName>
    </submittedName>
</protein>
<keyword evidence="6 7" id="KW-0472">Membrane</keyword>
<keyword evidence="10" id="KW-1185">Reference proteome</keyword>
<name>A0A0U1P4L4_9BACI</name>
<dbReference type="GO" id="GO:0022857">
    <property type="term" value="F:transmembrane transporter activity"/>
    <property type="evidence" value="ECO:0007669"/>
    <property type="project" value="InterPro"/>
</dbReference>
<feature type="transmembrane region" description="Helical" evidence="7">
    <location>
        <begin position="413"/>
        <end position="436"/>
    </location>
</feature>
<dbReference type="PANTHER" id="PTHR11662">
    <property type="entry name" value="SOLUTE CARRIER FAMILY 17"/>
    <property type="match status" value="1"/>
</dbReference>
<evidence type="ECO:0000256" key="1">
    <source>
        <dbReference type="ARBA" id="ARBA00004651"/>
    </source>
</evidence>
<dbReference type="Gene3D" id="1.20.1250.20">
    <property type="entry name" value="MFS general substrate transporter like domains"/>
    <property type="match status" value="2"/>
</dbReference>
<keyword evidence="3" id="KW-1003">Cell membrane</keyword>
<gene>
    <name evidence="9" type="ORF">BN000_05092</name>
</gene>
<feature type="transmembrane region" description="Helical" evidence="7">
    <location>
        <begin position="252"/>
        <end position="270"/>
    </location>
</feature>